<keyword evidence="2" id="KW-0479">Metal-binding</keyword>
<dbReference type="EMBL" id="JABBNT010000002">
    <property type="protein sequence ID" value="NMM44652.1"/>
    <property type="molecule type" value="Genomic_DNA"/>
</dbReference>
<evidence type="ECO:0000313" key="9">
    <source>
        <dbReference type="EMBL" id="NMM44652.1"/>
    </source>
</evidence>
<dbReference type="InterPro" id="IPR020891">
    <property type="entry name" value="UPF0758_CS"/>
</dbReference>
<dbReference type="InterPro" id="IPR037518">
    <property type="entry name" value="MPN"/>
</dbReference>
<dbReference type="GO" id="GO:0008237">
    <property type="term" value="F:metallopeptidase activity"/>
    <property type="evidence" value="ECO:0007669"/>
    <property type="project" value="UniProtKB-KW"/>
</dbReference>
<dbReference type="SUPFAM" id="SSF102712">
    <property type="entry name" value="JAB1/MPN domain"/>
    <property type="match status" value="1"/>
</dbReference>
<protein>
    <submittedName>
        <fullName evidence="9">DNA repair protein RadC</fullName>
    </submittedName>
</protein>
<evidence type="ECO:0000256" key="2">
    <source>
        <dbReference type="ARBA" id="ARBA00022723"/>
    </source>
</evidence>
<name>A0A7Y0DZV7_9PROT</name>
<feature type="region of interest" description="Disordered" evidence="7">
    <location>
        <begin position="1"/>
        <end position="21"/>
    </location>
</feature>
<dbReference type="NCBIfam" id="NF000642">
    <property type="entry name" value="PRK00024.1"/>
    <property type="match status" value="1"/>
</dbReference>
<sequence length="235" mass="26266">MSDTPPSSSVHDKPHHLEHRKRLRTRFMKDMGAHMEDYELLEFLLCQTIPRRDVKPLAKALISEFGGFGAVIAADPARLAAVNGLGDASIAGLKLVQQASLRLLKQDIEGAHVLSSWDAVLDYCRAAMGREKIEQFRLLFLDNRNRLIADEVQQRGTVNHTPVYPREVVKRALELGASALIMVHNHPSGDPTPSGDDIAMTIQVRDVLSKVDIRLHDHLIIAKSDFRSMKSDGYF</sequence>
<dbReference type="Pfam" id="PF04002">
    <property type="entry name" value="RadC"/>
    <property type="match status" value="1"/>
</dbReference>
<dbReference type="InterPro" id="IPR001405">
    <property type="entry name" value="UPF0758"/>
</dbReference>
<evidence type="ECO:0000256" key="3">
    <source>
        <dbReference type="ARBA" id="ARBA00022801"/>
    </source>
</evidence>
<evidence type="ECO:0000256" key="7">
    <source>
        <dbReference type="SAM" id="MobiDB-lite"/>
    </source>
</evidence>
<dbReference type="PROSITE" id="PS01302">
    <property type="entry name" value="UPF0758"/>
    <property type="match status" value="1"/>
</dbReference>
<dbReference type="PROSITE" id="PS50249">
    <property type="entry name" value="MPN"/>
    <property type="match status" value="1"/>
</dbReference>
<dbReference type="InterPro" id="IPR025657">
    <property type="entry name" value="RadC_JAB"/>
</dbReference>
<dbReference type="RefSeq" id="WP_169624984.1">
    <property type="nucleotide sequence ID" value="NZ_JABBNT010000002.1"/>
</dbReference>
<keyword evidence="10" id="KW-1185">Reference proteome</keyword>
<dbReference type="SUPFAM" id="SSF47781">
    <property type="entry name" value="RuvA domain 2-like"/>
    <property type="match status" value="1"/>
</dbReference>
<organism evidence="9 10">
    <name type="scientific">Pacificispira spongiicola</name>
    <dbReference type="NCBI Taxonomy" id="2729598"/>
    <lineage>
        <taxon>Bacteria</taxon>
        <taxon>Pseudomonadati</taxon>
        <taxon>Pseudomonadota</taxon>
        <taxon>Alphaproteobacteria</taxon>
        <taxon>Rhodospirillales</taxon>
        <taxon>Rhodospirillaceae</taxon>
        <taxon>Pacificispira</taxon>
    </lineage>
</organism>
<evidence type="ECO:0000256" key="5">
    <source>
        <dbReference type="ARBA" id="ARBA00023049"/>
    </source>
</evidence>
<comment type="similarity">
    <text evidence="6">Belongs to the UPF0758 family.</text>
</comment>
<keyword evidence="3" id="KW-0378">Hydrolase</keyword>
<evidence type="ECO:0000313" key="10">
    <source>
        <dbReference type="Proteomes" id="UP000539372"/>
    </source>
</evidence>
<comment type="caution">
    <text evidence="9">The sequence shown here is derived from an EMBL/GenBank/DDBJ whole genome shotgun (WGS) entry which is preliminary data.</text>
</comment>
<dbReference type="Gene3D" id="3.40.140.10">
    <property type="entry name" value="Cytidine Deaminase, domain 2"/>
    <property type="match status" value="1"/>
</dbReference>
<keyword evidence="5" id="KW-0482">Metalloprotease</keyword>
<dbReference type="GO" id="GO:0006508">
    <property type="term" value="P:proteolysis"/>
    <property type="evidence" value="ECO:0007669"/>
    <property type="project" value="UniProtKB-KW"/>
</dbReference>
<dbReference type="InterPro" id="IPR010994">
    <property type="entry name" value="RuvA_2-like"/>
</dbReference>
<dbReference type="PANTHER" id="PTHR30471">
    <property type="entry name" value="DNA REPAIR PROTEIN RADC"/>
    <property type="match status" value="1"/>
</dbReference>
<evidence type="ECO:0000256" key="1">
    <source>
        <dbReference type="ARBA" id="ARBA00022670"/>
    </source>
</evidence>
<feature type="domain" description="MPN" evidence="8">
    <location>
        <begin position="113"/>
        <end position="235"/>
    </location>
</feature>
<keyword evidence="1" id="KW-0645">Protease</keyword>
<dbReference type="AlphaFoldDB" id="A0A7Y0DZV7"/>
<dbReference type="CDD" id="cd08071">
    <property type="entry name" value="MPN_DUF2466"/>
    <property type="match status" value="1"/>
</dbReference>
<evidence type="ECO:0000259" key="8">
    <source>
        <dbReference type="PROSITE" id="PS50249"/>
    </source>
</evidence>
<dbReference type="PANTHER" id="PTHR30471:SF3">
    <property type="entry name" value="UPF0758 PROTEIN YEES-RELATED"/>
    <property type="match status" value="1"/>
</dbReference>
<proteinExistence type="inferred from homology"/>
<reference evidence="9 10" key="1">
    <citation type="submission" date="2020-04" db="EMBL/GenBank/DDBJ databases">
        <title>Rhodospirillaceae bacterium KN72 isolated from deep sea.</title>
        <authorList>
            <person name="Zhang D.-C."/>
        </authorList>
    </citation>
    <scope>NUCLEOTIDE SEQUENCE [LARGE SCALE GENOMIC DNA]</scope>
    <source>
        <strain evidence="9 10">KN72</strain>
    </source>
</reference>
<dbReference type="GO" id="GO:0046872">
    <property type="term" value="F:metal ion binding"/>
    <property type="evidence" value="ECO:0007669"/>
    <property type="project" value="UniProtKB-KW"/>
</dbReference>
<evidence type="ECO:0000256" key="6">
    <source>
        <dbReference type="RuleBase" id="RU003797"/>
    </source>
</evidence>
<accession>A0A7Y0DZV7</accession>
<evidence type="ECO:0000256" key="4">
    <source>
        <dbReference type="ARBA" id="ARBA00022833"/>
    </source>
</evidence>
<gene>
    <name evidence="9" type="primary">radC</name>
    <name evidence="9" type="ORF">HH303_09175</name>
</gene>
<keyword evidence="4" id="KW-0862">Zinc</keyword>
<dbReference type="Proteomes" id="UP000539372">
    <property type="component" value="Unassembled WGS sequence"/>
</dbReference>
<dbReference type="NCBIfam" id="TIGR00608">
    <property type="entry name" value="radc"/>
    <property type="match status" value="1"/>
</dbReference>